<proteinExistence type="predicted"/>
<reference evidence="2" key="1">
    <citation type="journal article" date="2020" name="mSystems">
        <title>Genome- and Community-Level Interaction Insights into Carbon Utilization and Element Cycling Functions of Hydrothermarchaeota in Hydrothermal Sediment.</title>
        <authorList>
            <person name="Zhou Z."/>
            <person name="Liu Y."/>
            <person name="Xu W."/>
            <person name="Pan J."/>
            <person name="Luo Z.H."/>
            <person name="Li M."/>
        </authorList>
    </citation>
    <scope>NUCLEOTIDE SEQUENCE [LARGE SCALE GENOMIC DNA]</scope>
    <source>
        <strain evidence="2">SpSt-116</strain>
    </source>
</reference>
<dbReference type="EMBL" id="DSAY01000120">
    <property type="protein sequence ID" value="HDP15449.1"/>
    <property type="molecule type" value="Genomic_DNA"/>
</dbReference>
<feature type="compositionally biased region" description="Basic residues" evidence="1">
    <location>
        <begin position="114"/>
        <end position="126"/>
    </location>
</feature>
<comment type="caution">
    <text evidence="2">The sequence shown here is derived from an EMBL/GenBank/DDBJ whole genome shotgun (WGS) entry which is preliminary data.</text>
</comment>
<protein>
    <submittedName>
        <fullName evidence="2">Uncharacterized protein</fullName>
    </submittedName>
</protein>
<gene>
    <name evidence="2" type="ORF">ENN26_06745</name>
</gene>
<dbReference type="AlphaFoldDB" id="A0A7C1GJY1"/>
<name>A0A7C1GJY1_9CREN</name>
<organism evidence="2">
    <name type="scientific">Thermofilum adornatum</name>
    <dbReference type="NCBI Taxonomy" id="1365176"/>
    <lineage>
        <taxon>Archaea</taxon>
        <taxon>Thermoproteota</taxon>
        <taxon>Thermoprotei</taxon>
        <taxon>Thermofilales</taxon>
        <taxon>Thermofilaceae</taxon>
        <taxon>Thermofilum</taxon>
    </lineage>
</organism>
<feature type="region of interest" description="Disordered" evidence="1">
    <location>
        <begin position="107"/>
        <end position="126"/>
    </location>
</feature>
<evidence type="ECO:0000313" key="2">
    <source>
        <dbReference type="EMBL" id="HDP15449.1"/>
    </source>
</evidence>
<accession>A0A7C1GJY1</accession>
<evidence type="ECO:0000256" key="1">
    <source>
        <dbReference type="SAM" id="MobiDB-lite"/>
    </source>
</evidence>
<sequence length="126" mass="14611">MPKPETVGAIIALITEDRDDFDPETIKGVIESTYELIDEKKHVTINPESIKNILEEFISQGYVQKTGDKYLVTTQGRQAFKDMWKSLDPLTEAYFAGAYAYYEAKKEEAENKQHNTRPSHRKKRQR</sequence>